<keyword evidence="3" id="KW-1185">Reference proteome</keyword>
<accession>A0AAE0UD65</accession>
<sequence length="344" mass="38692">MPLLSAEAASAAGILPASHWAAQALPEQETDDDTESVVSSTASLTSTIFEYRTHHGRTYNGEVGNALAWEPNDQRHTEAMDLAHHTYTVTLGGKLFLAPLDKKKVQKVVDIGTGTGIWAIDFADEFPNAEVIGTDVSPIQPSWVPPNVKFELDDCNAEWTWPDNTFDFIHIRFLVGVVEDWYKLFRQAYRTCKPGGYVESFTAEFQFHSDDGSVKPDSALGQWGKVFSEGGKKFGRTFDVYQDDLQRKGMEAAGFTNIEFKDIIVPIGVWHPDKQAAEVGLWFKMTLEMDMEGYLFYVFNTLMGWTPEETKNFAAQARKEWNDPNIHGYGMARVAWGRKPEEAE</sequence>
<evidence type="ECO:0000256" key="1">
    <source>
        <dbReference type="ARBA" id="ARBA00038158"/>
    </source>
</evidence>
<reference evidence="2" key="2">
    <citation type="submission" date="2023-07" db="EMBL/GenBank/DDBJ databases">
        <authorList>
            <consortium name="Lawrence Berkeley National Laboratory"/>
            <person name="Haridas S."/>
            <person name="Hensen N."/>
            <person name="Bonometti L."/>
            <person name="Westerberg I."/>
            <person name="Brannstrom I.O."/>
            <person name="Guillou S."/>
            <person name="Cros-Aarteil S."/>
            <person name="Calhoun S."/>
            <person name="Kuo A."/>
            <person name="Mondo S."/>
            <person name="Pangilinan J."/>
            <person name="Riley R."/>
            <person name="LaButti K."/>
            <person name="Andreopoulos B."/>
            <person name="Lipzen A."/>
            <person name="Chen C."/>
            <person name="Yanf M."/>
            <person name="Daum C."/>
            <person name="Ng V."/>
            <person name="Clum A."/>
            <person name="Steindorff A."/>
            <person name="Ohm R."/>
            <person name="Martin F."/>
            <person name="Silar P."/>
            <person name="Natvig D."/>
            <person name="Lalanne C."/>
            <person name="Gautier V."/>
            <person name="Ament-velasquez S.L."/>
            <person name="Kruys A."/>
            <person name="Hutchinson M.I."/>
            <person name="Powell A.J."/>
            <person name="Barry K."/>
            <person name="Miller A.N."/>
            <person name="Grigoriev I.V."/>
            <person name="Debuchy R."/>
            <person name="Gladieux P."/>
            <person name="Thoren M.H."/>
            <person name="Johannesson H."/>
        </authorList>
    </citation>
    <scope>NUCLEOTIDE SEQUENCE</scope>
    <source>
        <strain evidence="2">FGSC 1904</strain>
    </source>
</reference>
<dbReference type="EMBL" id="JAUTDP010000004">
    <property type="protein sequence ID" value="KAK3399758.1"/>
    <property type="molecule type" value="Genomic_DNA"/>
</dbReference>
<comment type="caution">
    <text evidence="2">The sequence shown here is derived from an EMBL/GenBank/DDBJ whole genome shotgun (WGS) entry which is preliminary data.</text>
</comment>
<dbReference type="CDD" id="cd02440">
    <property type="entry name" value="AdoMet_MTases"/>
    <property type="match status" value="1"/>
</dbReference>
<protein>
    <submittedName>
        <fullName evidence="2">S-adenosyl-L-methionine-dependent methyltransferase</fullName>
    </submittedName>
</protein>
<dbReference type="PANTHER" id="PTHR43591:SF10">
    <property type="entry name" value="ABC TRANSMEMBRANE TYPE-1 DOMAIN-CONTAINING PROTEIN-RELATED"/>
    <property type="match status" value="1"/>
</dbReference>
<dbReference type="Pfam" id="PF13489">
    <property type="entry name" value="Methyltransf_23"/>
    <property type="match status" value="1"/>
</dbReference>
<dbReference type="InterPro" id="IPR029063">
    <property type="entry name" value="SAM-dependent_MTases_sf"/>
</dbReference>
<evidence type="ECO:0000313" key="3">
    <source>
        <dbReference type="Proteomes" id="UP001281003"/>
    </source>
</evidence>
<organism evidence="2 3">
    <name type="scientific">Sordaria brevicollis</name>
    <dbReference type="NCBI Taxonomy" id="83679"/>
    <lineage>
        <taxon>Eukaryota</taxon>
        <taxon>Fungi</taxon>
        <taxon>Dikarya</taxon>
        <taxon>Ascomycota</taxon>
        <taxon>Pezizomycotina</taxon>
        <taxon>Sordariomycetes</taxon>
        <taxon>Sordariomycetidae</taxon>
        <taxon>Sordariales</taxon>
        <taxon>Sordariaceae</taxon>
        <taxon>Sordaria</taxon>
    </lineage>
</organism>
<dbReference type="SUPFAM" id="SSF53335">
    <property type="entry name" value="S-adenosyl-L-methionine-dependent methyltransferases"/>
    <property type="match status" value="1"/>
</dbReference>
<reference evidence="2" key="1">
    <citation type="journal article" date="2023" name="Mol. Phylogenet. Evol.">
        <title>Genome-scale phylogeny and comparative genomics of the fungal order Sordariales.</title>
        <authorList>
            <person name="Hensen N."/>
            <person name="Bonometti L."/>
            <person name="Westerberg I."/>
            <person name="Brannstrom I.O."/>
            <person name="Guillou S."/>
            <person name="Cros-Aarteil S."/>
            <person name="Calhoun S."/>
            <person name="Haridas S."/>
            <person name="Kuo A."/>
            <person name="Mondo S."/>
            <person name="Pangilinan J."/>
            <person name="Riley R."/>
            <person name="LaButti K."/>
            <person name="Andreopoulos B."/>
            <person name="Lipzen A."/>
            <person name="Chen C."/>
            <person name="Yan M."/>
            <person name="Daum C."/>
            <person name="Ng V."/>
            <person name="Clum A."/>
            <person name="Steindorff A."/>
            <person name="Ohm R.A."/>
            <person name="Martin F."/>
            <person name="Silar P."/>
            <person name="Natvig D.O."/>
            <person name="Lalanne C."/>
            <person name="Gautier V."/>
            <person name="Ament-Velasquez S.L."/>
            <person name="Kruys A."/>
            <person name="Hutchinson M.I."/>
            <person name="Powell A.J."/>
            <person name="Barry K."/>
            <person name="Miller A.N."/>
            <person name="Grigoriev I.V."/>
            <person name="Debuchy R."/>
            <person name="Gladieux P."/>
            <person name="Hiltunen Thoren M."/>
            <person name="Johannesson H."/>
        </authorList>
    </citation>
    <scope>NUCLEOTIDE SEQUENCE</scope>
    <source>
        <strain evidence="2">FGSC 1904</strain>
    </source>
</reference>
<dbReference type="AlphaFoldDB" id="A0AAE0UD65"/>
<comment type="similarity">
    <text evidence="1">Belongs to the methyltransferase superfamily. LaeA methyltransferase family.</text>
</comment>
<evidence type="ECO:0000313" key="2">
    <source>
        <dbReference type="EMBL" id="KAK3399758.1"/>
    </source>
</evidence>
<gene>
    <name evidence="2" type="ORF">B0T20DRAFT_495906</name>
</gene>
<name>A0AAE0UD65_SORBR</name>
<dbReference type="Gene3D" id="3.40.50.150">
    <property type="entry name" value="Vaccinia Virus protein VP39"/>
    <property type="match status" value="1"/>
</dbReference>
<proteinExistence type="inferred from homology"/>
<dbReference type="GO" id="GO:0008168">
    <property type="term" value="F:methyltransferase activity"/>
    <property type="evidence" value="ECO:0007669"/>
    <property type="project" value="UniProtKB-KW"/>
</dbReference>
<keyword evidence="2" id="KW-0489">Methyltransferase</keyword>
<dbReference type="GO" id="GO:0032259">
    <property type="term" value="P:methylation"/>
    <property type="evidence" value="ECO:0007669"/>
    <property type="project" value="UniProtKB-KW"/>
</dbReference>
<keyword evidence="2" id="KW-0808">Transferase</keyword>
<dbReference type="Proteomes" id="UP001281003">
    <property type="component" value="Unassembled WGS sequence"/>
</dbReference>
<dbReference type="PANTHER" id="PTHR43591">
    <property type="entry name" value="METHYLTRANSFERASE"/>
    <property type="match status" value="1"/>
</dbReference>